<accession>A0ABV2UFW1</accession>
<dbReference type="InterPro" id="IPR000757">
    <property type="entry name" value="Beta-glucanase-like"/>
</dbReference>
<evidence type="ECO:0000256" key="1">
    <source>
        <dbReference type="SAM" id="MobiDB-lite"/>
    </source>
</evidence>
<proteinExistence type="predicted"/>
<dbReference type="Proteomes" id="UP001550044">
    <property type="component" value="Unassembled WGS sequence"/>
</dbReference>
<dbReference type="PROSITE" id="PS51762">
    <property type="entry name" value="GH16_2"/>
    <property type="match status" value="1"/>
</dbReference>
<feature type="region of interest" description="Disordered" evidence="1">
    <location>
        <begin position="176"/>
        <end position="202"/>
    </location>
</feature>
<evidence type="ECO:0000313" key="4">
    <source>
        <dbReference type="EMBL" id="MET8436725.1"/>
    </source>
</evidence>
<evidence type="ECO:0000259" key="2">
    <source>
        <dbReference type="PROSITE" id="PS51172"/>
    </source>
</evidence>
<dbReference type="InterPro" id="IPR013320">
    <property type="entry name" value="ConA-like_dom_sf"/>
</dbReference>
<dbReference type="InterPro" id="IPR036966">
    <property type="entry name" value="CBM3_sf"/>
</dbReference>
<dbReference type="Gene3D" id="2.60.40.710">
    <property type="entry name" value="Endoglucanase-like"/>
    <property type="match status" value="1"/>
</dbReference>
<dbReference type="PROSITE" id="PS51172">
    <property type="entry name" value="CBM3"/>
    <property type="match status" value="1"/>
</dbReference>
<feature type="domain" description="GH16" evidence="3">
    <location>
        <begin position="193"/>
        <end position="439"/>
    </location>
</feature>
<reference evidence="4 5" key="1">
    <citation type="submission" date="2024-06" db="EMBL/GenBank/DDBJ databases">
        <title>The Natural Products Discovery Center: Release of the First 8490 Sequenced Strains for Exploring Actinobacteria Biosynthetic Diversity.</title>
        <authorList>
            <person name="Kalkreuter E."/>
            <person name="Kautsar S.A."/>
            <person name="Yang D."/>
            <person name="Bader C.D."/>
            <person name="Teijaro C.N."/>
            <person name="Fluegel L."/>
            <person name="Davis C.M."/>
            <person name="Simpson J.R."/>
            <person name="Lauterbach L."/>
            <person name="Steele A.D."/>
            <person name="Gui C."/>
            <person name="Meng S."/>
            <person name="Li G."/>
            <person name="Viehrig K."/>
            <person name="Ye F."/>
            <person name="Su P."/>
            <person name="Kiefer A.F."/>
            <person name="Nichols A."/>
            <person name="Cepeda A.J."/>
            <person name="Yan W."/>
            <person name="Fan B."/>
            <person name="Jiang Y."/>
            <person name="Adhikari A."/>
            <person name="Zheng C.-J."/>
            <person name="Schuster L."/>
            <person name="Cowan T.M."/>
            <person name="Smanski M.J."/>
            <person name="Chevrette M.G."/>
            <person name="De Carvalho L.P.S."/>
            <person name="Shen B."/>
        </authorList>
    </citation>
    <scope>NUCLEOTIDE SEQUENCE [LARGE SCALE GENOMIC DNA]</scope>
    <source>
        <strain evidence="4 5">NPDC005137</strain>
    </source>
</reference>
<organism evidence="4 5">
    <name type="scientific">Streptomyces sp. 900116325</name>
    <dbReference type="NCBI Taxonomy" id="3154295"/>
    <lineage>
        <taxon>Bacteria</taxon>
        <taxon>Bacillati</taxon>
        <taxon>Actinomycetota</taxon>
        <taxon>Actinomycetes</taxon>
        <taxon>Kitasatosporales</taxon>
        <taxon>Streptomycetaceae</taxon>
        <taxon>Streptomyces</taxon>
    </lineage>
</organism>
<feature type="compositionally biased region" description="Low complexity" evidence="1">
    <location>
        <begin position="179"/>
        <end position="199"/>
    </location>
</feature>
<comment type="caution">
    <text evidence="4">The sequence shown here is derived from an EMBL/GenBank/DDBJ whole genome shotgun (WGS) entry which is preliminary data.</text>
</comment>
<dbReference type="InterPro" id="IPR008965">
    <property type="entry name" value="CBM2/CBM3_carb-bd_dom_sf"/>
</dbReference>
<keyword evidence="5" id="KW-1185">Reference proteome</keyword>
<evidence type="ECO:0000313" key="5">
    <source>
        <dbReference type="Proteomes" id="UP001550044"/>
    </source>
</evidence>
<dbReference type="InterPro" id="IPR001956">
    <property type="entry name" value="CBM3"/>
</dbReference>
<dbReference type="EMBL" id="JBEXIP010000029">
    <property type="protein sequence ID" value="MET8436725.1"/>
    <property type="molecule type" value="Genomic_DNA"/>
</dbReference>
<evidence type="ECO:0000259" key="3">
    <source>
        <dbReference type="PROSITE" id="PS51762"/>
    </source>
</evidence>
<sequence length="465" mass="50033">MFKTLLLVSAVAAGGLALYPEWRAAHQAPPQLTVRYKAGSPATASVAQPWLEVVNTSDKRVRLSDVSIRYYFSGDGASSYAFNCVKAAVGCSNIAGETVAPADPTPTADRYLQISFTTGAGSLAPGAKSGAIELQLYRPDGKKLDQLDDRSFNAADTTFQASRTVTAYLRGAHVWGDEPTGPTGSTGHAAASARSSSVPRPRPAHPCGIVFDDFHYSGPHDPALHAHGWLVRTSPGGPGIHDTWSAAGVSFPAEKTAAGGQVLQLRASTDGTKASTKQAEVQSSGTHFLTGTYAARIYFNDKPTSGRNGDHVNESFYTISPNNSRYSELDNEYMPNGGWGAPGPKLDTTSWYSADTGDRVTHKLVSSLQGWHTMMITAVDGVATYSVDGHKLFSSGGRYFPRQNMSINFNTWFVDLPFTGPRSWDMQVNWFYYKADKAQSLEDVQKAVKGLYGSGTHYINTAPKH</sequence>
<protein>
    <submittedName>
        <fullName evidence="4">Cellulose binding domain-containing protein</fullName>
    </submittedName>
</protein>
<dbReference type="Pfam" id="PF00942">
    <property type="entry name" value="CBM_3"/>
    <property type="match status" value="1"/>
</dbReference>
<dbReference type="SMART" id="SM01067">
    <property type="entry name" value="CBM_3"/>
    <property type="match status" value="1"/>
</dbReference>
<dbReference type="SUPFAM" id="SSF49899">
    <property type="entry name" value="Concanavalin A-like lectins/glucanases"/>
    <property type="match status" value="1"/>
</dbReference>
<feature type="domain" description="CBM3" evidence="2">
    <location>
        <begin position="27"/>
        <end position="180"/>
    </location>
</feature>
<name>A0ABV2UFW1_9ACTN</name>
<dbReference type="CDD" id="cd00413">
    <property type="entry name" value="Glyco_hydrolase_16"/>
    <property type="match status" value="1"/>
</dbReference>
<gene>
    <name evidence="4" type="ORF">ABZV61_28895</name>
</gene>
<dbReference type="RefSeq" id="WP_356711612.1">
    <property type="nucleotide sequence ID" value="NZ_JBEXIP010000029.1"/>
</dbReference>
<dbReference type="SUPFAM" id="SSF49384">
    <property type="entry name" value="Carbohydrate-binding domain"/>
    <property type="match status" value="1"/>
</dbReference>